<dbReference type="PANTHER" id="PTHR35175">
    <property type="entry name" value="DUF1289 DOMAIN-CONTAINING PROTEIN"/>
    <property type="match status" value="1"/>
</dbReference>
<dbReference type="Proteomes" id="UP000633814">
    <property type="component" value="Unassembled WGS sequence"/>
</dbReference>
<accession>A0ABS8BZC0</accession>
<keyword evidence="2" id="KW-1185">Reference proteome</keyword>
<protein>
    <submittedName>
        <fullName evidence="1">DUF1289 domain-containing protein</fullName>
    </submittedName>
</protein>
<evidence type="ECO:0000313" key="2">
    <source>
        <dbReference type="Proteomes" id="UP000633814"/>
    </source>
</evidence>
<name>A0ABS8BZC0_9ALTE</name>
<reference evidence="1 2" key="1">
    <citation type="submission" date="2021-10" db="EMBL/GenBank/DDBJ databases">
        <title>Alishewanella koreense sp. nov. isolated from seawater of southwestern coast in South Korea and the proposal for the reclassification of Rheinheimera perlucida and Rheinheimera tuosuensis as Arsukibacterium perlucida and Arsukibacterium tuosuensis.</title>
        <authorList>
            <person name="Kim K.H."/>
            <person name="Ruan W."/>
            <person name="Kim K.R."/>
            <person name="Baek J.H."/>
            <person name="Jeon C.O."/>
        </authorList>
    </citation>
    <scope>NUCLEOTIDE SEQUENCE [LARGE SCALE GENOMIC DNA]</scope>
    <source>
        <strain evidence="1 2">16-MA</strain>
    </source>
</reference>
<dbReference type="EMBL" id="JAEINI020000001">
    <property type="protein sequence ID" value="MCB5225411.1"/>
    <property type="molecule type" value="Genomic_DNA"/>
</dbReference>
<evidence type="ECO:0000313" key="1">
    <source>
        <dbReference type="EMBL" id="MCB5225411.1"/>
    </source>
</evidence>
<dbReference type="InterPro" id="IPR010710">
    <property type="entry name" value="DUF1289"/>
</dbReference>
<comment type="caution">
    <text evidence="1">The sequence shown here is derived from an EMBL/GenBank/DDBJ whole genome shotgun (WGS) entry which is preliminary data.</text>
</comment>
<dbReference type="PANTHER" id="PTHR35175:SF2">
    <property type="entry name" value="DUF1289 DOMAIN-CONTAINING PROTEIN"/>
    <property type="match status" value="1"/>
</dbReference>
<gene>
    <name evidence="1" type="ORF">JAO78_001085</name>
</gene>
<proteinExistence type="predicted"/>
<dbReference type="RefSeq" id="WP_226749504.1">
    <property type="nucleotide sequence ID" value="NZ_JAEINI020000001.1"/>
</dbReference>
<sequence>MALSPCVRNCCLDQHDCCLGCGRLLAEITEWHQANEQRKTEIVEQAAARRAERPVNQFNYLAADPSE</sequence>
<dbReference type="Pfam" id="PF06945">
    <property type="entry name" value="DUF1289"/>
    <property type="match status" value="1"/>
</dbReference>
<organism evidence="1 2">
    <name type="scientific">Alishewanella maricola</name>
    <dbReference type="NCBI Taxonomy" id="2795740"/>
    <lineage>
        <taxon>Bacteria</taxon>
        <taxon>Pseudomonadati</taxon>
        <taxon>Pseudomonadota</taxon>
        <taxon>Gammaproteobacteria</taxon>
        <taxon>Alteromonadales</taxon>
        <taxon>Alteromonadaceae</taxon>
        <taxon>Alishewanella</taxon>
    </lineage>
</organism>